<dbReference type="Proteomes" id="UP000187609">
    <property type="component" value="Unassembled WGS sequence"/>
</dbReference>
<protein>
    <submittedName>
        <fullName evidence="1">Uncharacterized protein</fullName>
    </submittedName>
</protein>
<proteinExistence type="predicted"/>
<evidence type="ECO:0000313" key="1">
    <source>
        <dbReference type="EMBL" id="OIS96976.1"/>
    </source>
</evidence>
<dbReference type="EMBL" id="MJEQ01037193">
    <property type="protein sequence ID" value="OIS96976.1"/>
    <property type="molecule type" value="Genomic_DNA"/>
</dbReference>
<comment type="caution">
    <text evidence="1">The sequence shown here is derived from an EMBL/GenBank/DDBJ whole genome shotgun (WGS) entry which is preliminary data.</text>
</comment>
<dbReference type="OMA" id="HRHRIQN"/>
<dbReference type="SMR" id="A0A1J6IP96"/>
<accession>A0A1J6IP96</accession>
<sequence>MTLNSESPSTSNRDWFFPSQSFNVPRSPARRFSSPYPRTTTSFQNSSSNFTSPLAVPRTLRRRISHRHRIQNSAGATTDEIGGKSNDAVLIQSEECPSSGNKTTTSAHKKCTDFVRWRMACVIAMVVMCFTSLLHKNFSLQFQVSDLQVTSIIKISDMHVIVYVCKYVSKFV</sequence>
<organism evidence="1 2">
    <name type="scientific">Nicotiana attenuata</name>
    <name type="common">Coyote tobacco</name>
    <dbReference type="NCBI Taxonomy" id="49451"/>
    <lineage>
        <taxon>Eukaryota</taxon>
        <taxon>Viridiplantae</taxon>
        <taxon>Streptophyta</taxon>
        <taxon>Embryophyta</taxon>
        <taxon>Tracheophyta</taxon>
        <taxon>Spermatophyta</taxon>
        <taxon>Magnoliopsida</taxon>
        <taxon>eudicotyledons</taxon>
        <taxon>Gunneridae</taxon>
        <taxon>Pentapetalae</taxon>
        <taxon>asterids</taxon>
        <taxon>lamiids</taxon>
        <taxon>Solanales</taxon>
        <taxon>Solanaceae</taxon>
        <taxon>Nicotianoideae</taxon>
        <taxon>Nicotianeae</taxon>
        <taxon>Nicotiana</taxon>
    </lineage>
</organism>
<name>A0A1J6IP96_NICAT</name>
<gene>
    <name evidence="1" type="ORF">A4A49_06761</name>
</gene>
<dbReference type="AlphaFoldDB" id="A0A1J6IP96"/>
<keyword evidence="2" id="KW-1185">Reference proteome</keyword>
<dbReference type="Gramene" id="OIS96976">
    <property type="protein sequence ID" value="OIS96976"/>
    <property type="gene ID" value="A4A49_06761"/>
</dbReference>
<reference evidence="1" key="1">
    <citation type="submission" date="2016-11" db="EMBL/GenBank/DDBJ databases">
        <title>The genome of Nicotiana attenuata.</title>
        <authorList>
            <person name="Xu S."/>
            <person name="Brockmoeller T."/>
            <person name="Gaquerel E."/>
            <person name="Navarro A."/>
            <person name="Kuhl H."/>
            <person name="Gase K."/>
            <person name="Ling Z."/>
            <person name="Zhou W."/>
            <person name="Kreitzer C."/>
            <person name="Stanke M."/>
            <person name="Tang H."/>
            <person name="Lyons E."/>
            <person name="Pandey P."/>
            <person name="Pandey S.P."/>
            <person name="Timmermann B."/>
            <person name="Baldwin I.T."/>
        </authorList>
    </citation>
    <scope>NUCLEOTIDE SEQUENCE [LARGE SCALE GENOMIC DNA]</scope>
    <source>
        <strain evidence="1">UT</strain>
    </source>
</reference>
<evidence type="ECO:0000313" key="2">
    <source>
        <dbReference type="Proteomes" id="UP000187609"/>
    </source>
</evidence>
<dbReference type="STRING" id="49451.A0A1J6IP96"/>